<evidence type="ECO:0000313" key="1">
    <source>
        <dbReference type="EMBL" id="CAI3987812.1"/>
    </source>
</evidence>
<accession>A0A9P1C949</accession>
<reference evidence="2" key="2">
    <citation type="submission" date="2024-04" db="EMBL/GenBank/DDBJ databases">
        <authorList>
            <person name="Chen Y."/>
            <person name="Shah S."/>
            <person name="Dougan E. K."/>
            <person name="Thang M."/>
            <person name="Chan C."/>
        </authorList>
    </citation>
    <scope>NUCLEOTIDE SEQUENCE [LARGE SCALE GENOMIC DNA]</scope>
</reference>
<keyword evidence="4" id="KW-1185">Reference proteome</keyword>
<comment type="caution">
    <text evidence="1">The sequence shown here is derived from an EMBL/GenBank/DDBJ whole genome shotgun (WGS) entry which is preliminary data.</text>
</comment>
<dbReference type="CDD" id="cd09272">
    <property type="entry name" value="RNase_HI_RT_Ty1"/>
    <property type="match status" value="1"/>
</dbReference>
<dbReference type="OrthoDB" id="413760at2759"/>
<name>A0A9P1C949_9DINO</name>
<proteinExistence type="predicted"/>
<dbReference type="PANTHER" id="PTHR11439">
    <property type="entry name" value="GAG-POL-RELATED RETROTRANSPOSON"/>
    <property type="match status" value="1"/>
</dbReference>
<dbReference type="PANTHER" id="PTHR11439:SF483">
    <property type="entry name" value="PEPTIDE SYNTHASE GLIP-LIKE, PUTATIVE (AFU_ORTHOLOGUE AFUA_3G12920)-RELATED"/>
    <property type="match status" value="1"/>
</dbReference>
<dbReference type="EMBL" id="CAMXCT020001204">
    <property type="protein sequence ID" value="CAL1141187.1"/>
    <property type="molecule type" value="Genomic_DNA"/>
</dbReference>
<evidence type="ECO:0000313" key="3">
    <source>
        <dbReference type="EMBL" id="CAL4775124.1"/>
    </source>
</evidence>
<protein>
    <submittedName>
        <fullName evidence="3">Retrovirus-related Pol polyprotein from transposon RE1 (Retro element 1) (AtRE1)</fullName>
    </submittedName>
</protein>
<dbReference type="EMBL" id="CAMXCT030001204">
    <property type="protein sequence ID" value="CAL4775124.1"/>
    <property type="molecule type" value="Genomic_DNA"/>
</dbReference>
<organism evidence="1">
    <name type="scientific">Cladocopium goreaui</name>
    <dbReference type="NCBI Taxonomy" id="2562237"/>
    <lineage>
        <taxon>Eukaryota</taxon>
        <taxon>Sar</taxon>
        <taxon>Alveolata</taxon>
        <taxon>Dinophyceae</taxon>
        <taxon>Suessiales</taxon>
        <taxon>Symbiodiniaceae</taxon>
        <taxon>Cladocopium</taxon>
    </lineage>
</organism>
<dbReference type="EMBL" id="CAMXCT010001204">
    <property type="protein sequence ID" value="CAI3987812.1"/>
    <property type="molecule type" value="Genomic_DNA"/>
</dbReference>
<reference evidence="1" key="1">
    <citation type="submission" date="2022-10" db="EMBL/GenBank/DDBJ databases">
        <authorList>
            <person name="Chen Y."/>
            <person name="Dougan E. K."/>
            <person name="Chan C."/>
            <person name="Rhodes N."/>
            <person name="Thang M."/>
        </authorList>
    </citation>
    <scope>NUCLEOTIDE SEQUENCE</scope>
</reference>
<dbReference type="AlphaFoldDB" id="A0A9P1C949"/>
<evidence type="ECO:0000313" key="4">
    <source>
        <dbReference type="Proteomes" id="UP001152797"/>
    </source>
</evidence>
<evidence type="ECO:0000313" key="2">
    <source>
        <dbReference type="EMBL" id="CAL1141187.1"/>
    </source>
</evidence>
<dbReference type="Proteomes" id="UP001152797">
    <property type="component" value="Unassembled WGS sequence"/>
</dbReference>
<gene>
    <name evidence="1" type="ORF">C1SCF055_LOCUS15057</name>
</gene>
<sequence>MPMETLCNTAWAVSCPGREMGVCFGTGTWQSSSECSLEMTELDAYPSILRSKNGDCFLMVHVDDRLIVGSRDAVMKQLVPSLQLKYAISIELMSKPGDEVSFLKRPHELLEDGRMVIRVHHKHLDQLCKLLCLSKRLQSKKTPGHSEMEIPDKSPELNSHDASMYRTCVGILLYLSADLPQCHHVIRYVSTFSSKPTEKSLMALKHLVGYMAAHPEQCISLKWKGLHAGVFKQYENEEPMVEIFSDADWAADRETRRSVSGTAIYVGGCLAYSSSRTQKIVSLSSAESETYAAASATMDAILITHLFMASPMSFHDVSVSGFISSKRCSFSQRRRSFEAFVMQDLVDAGLSHGKTFAGEISDGSTQPCRHCHKETQRSKARVVVLLFGYLERTIWREHMTQETSSGSWDPIDNSSDVDASVSDCPAWSEEGMIHWLYDRCERRLQKAVTRQDPYKTNQYLARQGMLSDMLAALEVATTETRGHIQQVLEDITDLSSDEDSPTINTGGHATALNSGVPTGIATAFVHGVAGMSLCGCDIGDLETSDIKMIPFTTLVLTAWTMALGGYTWCWLRQPIRPVIFPPTTLVTHPTAPEPEVNEDPQIEGRLLTIGCPEEDQWTLGACTAKRQQRAMHEAYAKPDVVVELCGSLH</sequence>